<dbReference type="Gene3D" id="3.90.220.20">
    <property type="entry name" value="DNA methylase specificity domains"/>
    <property type="match status" value="2"/>
</dbReference>
<dbReference type="GO" id="GO:0004519">
    <property type="term" value="F:endonuclease activity"/>
    <property type="evidence" value="ECO:0007669"/>
    <property type="project" value="UniProtKB-KW"/>
</dbReference>
<dbReference type="CDD" id="cd17267">
    <property type="entry name" value="RMtype1_S_EcoAO83I-TRD1-CR1_like"/>
    <property type="match status" value="1"/>
</dbReference>
<dbReference type="PANTHER" id="PTHR30408">
    <property type="entry name" value="TYPE-1 RESTRICTION ENZYME ECOKI SPECIFICITY PROTEIN"/>
    <property type="match status" value="1"/>
</dbReference>
<dbReference type="PANTHER" id="PTHR30408:SF13">
    <property type="entry name" value="TYPE I RESTRICTION ENZYME HINDI SPECIFICITY SUBUNIT"/>
    <property type="match status" value="1"/>
</dbReference>
<dbReference type="InterPro" id="IPR052021">
    <property type="entry name" value="Type-I_RS_S_subunit"/>
</dbReference>
<keyword evidence="5" id="KW-0540">Nuclease</keyword>
<reference evidence="5" key="1">
    <citation type="journal article" date="2020" name="mSystems">
        <title>Genome- and Community-Level Interaction Insights into Carbon Utilization and Element Cycling Functions of Hydrothermarchaeota in Hydrothermal Sediment.</title>
        <authorList>
            <person name="Zhou Z."/>
            <person name="Liu Y."/>
            <person name="Xu W."/>
            <person name="Pan J."/>
            <person name="Luo Z.H."/>
            <person name="Li M."/>
        </authorList>
    </citation>
    <scope>NUCLEOTIDE SEQUENCE [LARGE SCALE GENOMIC DNA]</scope>
    <source>
        <strain evidence="5">SpSt-1181</strain>
    </source>
</reference>
<dbReference type="SUPFAM" id="SSF116734">
    <property type="entry name" value="DNA methylase specificity domain"/>
    <property type="match status" value="2"/>
</dbReference>
<evidence type="ECO:0000259" key="4">
    <source>
        <dbReference type="Pfam" id="PF01420"/>
    </source>
</evidence>
<keyword evidence="3" id="KW-0238">DNA-binding</keyword>
<protein>
    <submittedName>
        <fullName evidence="5">Restriction endonuclease subunit S</fullName>
    </submittedName>
</protein>
<accession>A0A831WPU8</accession>
<evidence type="ECO:0000256" key="1">
    <source>
        <dbReference type="ARBA" id="ARBA00010923"/>
    </source>
</evidence>
<dbReference type="GO" id="GO:0003677">
    <property type="term" value="F:DNA binding"/>
    <property type="evidence" value="ECO:0007669"/>
    <property type="project" value="UniProtKB-KW"/>
</dbReference>
<evidence type="ECO:0000256" key="2">
    <source>
        <dbReference type="ARBA" id="ARBA00022747"/>
    </source>
</evidence>
<feature type="domain" description="Type I restriction modification DNA specificity" evidence="4">
    <location>
        <begin position="229"/>
        <end position="353"/>
    </location>
</feature>
<dbReference type="AlphaFoldDB" id="A0A831WPU8"/>
<dbReference type="Pfam" id="PF01420">
    <property type="entry name" value="Methylase_S"/>
    <property type="match status" value="2"/>
</dbReference>
<comment type="similarity">
    <text evidence="1">Belongs to the type-I restriction system S methylase family.</text>
</comment>
<comment type="caution">
    <text evidence="5">The sequence shown here is derived from an EMBL/GenBank/DDBJ whole genome shotgun (WGS) entry which is preliminary data.</text>
</comment>
<dbReference type="CDD" id="cd17246">
    <property type="entry name" value="RMtype1_S_SonII-TRD2-CR2_like"/>
    <property type="match status" value="1"/>
</dbReference>
<keyword evidence="5" id="KW-0378">Hydrolase</keyword>
<evidence type="ECO:0000256" key="3">
    <source>
        <dbReference type="ARBA" id="ARBA00023125"/>
    </source>
</evidence>
<sequence length="410" mass="45854">MSSEWKEYNLEDCLDALIDYRGKTPQKTNNGIPLVTAKIIKSGRIETPTEFIAAEDYNSWMRRGIPKPGDVVLTTEAPLGEVAILGKEKVALAQRVITLRGQVNLLNSRYLYYLFQTEETQNQLRYRATGTTVLGIKQRELRKLPINLPPIEYQNDIVSILAPIDDRIALLRETNATLESIAQAIFKSWFIDFDPVKARQQGLEPQGMDAATAALFPDAFQDSGLGPIPAGWRVGRVENVLELSYGKALKSIDRILGDIPVYGSGGIIGYHNKSLVNESSIIVGRKGTVESLYWEDMPFFPIDTVYYVKGKMPLTYCYYLLETLGLNEMNTDAAVPGLNRNNVYRLPVIIPSKSLIEMYDSVIGKLRAKIRINKEKTQTLASIRDALLPRLISGRLRLPEAEAMVVEAGL</sequence>
<feature type="domain" description="Type I restriction modification DNA specificity" evidence="4">
    <location>
        <begin position="3"/>
        <end position="179"/>
    </location>
</feature>
<keyword evidence="5" id="KW-0255">Endonuclease</keyword>
<dbReference type="InterPro" id="IPR044946">
    <property type="entry name" value="Restrct_endonuc_typeI_TRD_sf"/>
</dbReference>
<gene>
    <name evidence="5" type="ORF">ENN50_09465</name>
</gene>
<dbReference type="Proteomes" id="UP000886335">
    <property type="component" value="Unassembled WGS sequence"/>
</dbReference>
<name>A0A831WPU8_PROAE</name>
<dbReference type="EMBL" id="DSBW01000213">
    <property type="protein sequence ID" value="HED31883.1"/>
    <property type="molecule type" value="Genomic_DNA"/>
</dbReference>
<organism evidence="5">
    <name type="scientific">Prosthecochloris aestuarii</name>
    <dbReference type="NCBI Taxonomy" id="1102"/>
    <lineage>
        <taxon>Bacteria</taxon>
        <taxon>Pseudomonadati</taxon>
        <taxon>Chlorobiota</taxon>
        <taxon>Chlorobiia</taxon>
        <taxon>Chlorobiales</taxon>
        <taxon>Chlorobiaceae</taxon>
        <taxon>Prosthecochloris</taxon>
    </lineage>
</organism>
<proteinExistence type="inferred from homology"/>
<dbReference type="GO" id="GO:0009307">
    <property type="term" value="P:DNA restriction-modification system"/>
    <property type="evidence" value="ECO:0007669"/>
    <property type="project" value="UniProtKB-KW"/>
</dbReference>
<evidence type="ECO:0000313" key="5">
    <source>
        <dbReference type="EMBL" id="HED31883.1"/>
    </source>
</evidence>
<dbReference type="InterPro" id="IPR000055">
    <property type="entry name" value="Restrct_endonuc_typeI_TRD"/>
</dbReference>
<keyword evidence="2" id="KW-0680">Restriction system</keyword>